<dbReference type="PANTHER" id="PTHR43918">
    <property type="entry name" value="ACETYLCHOLINESTERASE"/>
    <property type="match status" value="1"/>
</dbReference>
<dbReference type="EMBL" id="JBAHYK010000215">
    <property type="protein sequence ID" value="KAL0576555.1"/>
    <property type="molecule type" value="Genomic_DNA"/>
</dbReference>
<reference evidence="5 6" key="1">
    <citation type="submission" date="2024-02" db="EMBL/GenBank/DDBJ databases">
        <title>A draft genome for the cacao thread blight pathogen Marasmius crinis-equi.</title>
        <authorList>
            <person name="Cohen S.P."/>
            <person name="Baruah I.K."/>
            <person name="Amoako-Attah I."/>
            <person name="Bukari Y."/>
            <person name="Meinhardt L.W."/>
            <person name="Bailey B.A."/>
        </authorList>
    </citation>
    <scope>NUCLEOTIDE SEQUENCE [LARGE SCALE GENOMIC DNA]</scope>
    <source>
        <strain evidence="5 6">GH-76</strain>
    </source>
</reference>
<protein>
    <recommendedName>
        <fullName evidence="4">Carboxylesterase type B domain-containing protein</fullName>
    </recommendedName>
</protein>
<keyword evidence="6" id="KW-1185">Reference proteome</keyword>
<dbReference type="InterPro" id="IPR002018">
    <property type="entry name" value="CarbesteraseB"/>
</dbReference>
<feature type="signal peptide" evidence="3">
    <location>
        <begin position="1"/>
        <end position="20"/>
    </location>
</feature>
<dbReference type="InterPro" id="IPR050654">
    <property type="entry name" value="AChE-related_enzymes"/>
</dbReference>
<name>A0ABR3FN12_9AGAR</name>
<dbReference type="InterPro" id="IPR029058">
    <property type="entry name" value="AB_hydrolase_fold"/>
</dbReference>
<dbReference type="Gene3D" id="3.40.50.1820">
    <property type="entry name" value="alpha/beta hydrolase"/>
    <property type="match status" value="1"/>
</dbReference>
<evidence type="ECO:0000313" key="5">
    <source>
        <dbReference type="EMBL" id="KAL0576555.1"/>
    </source>
</evidence>
<keyword evidence="2" id="KW-0378">Hydrolase</keyword>
<evidence type="ECO:0000259" key="4">
    <source>
        <dbReference type="Pfam" id="PF00135"/>
    </source>
</evidence>
<organism evidence="5 6">
    <name type="scientific">Marasmius crinis-equi</name>
    <dbReference type="NCBI Taxonomy" id="585013"/>
    <lineage>
        <taxon>Eukaryota</taxon>
        <taxon>Fungi</taxon>
        <taxon>Dikarya</taxon>
        <taxon>Basidiomycota</taxon>
        <taxon>Agaricomycotina</taxon>
        <taxon>Agaricomycetes</taxon>
        <taxon>Agaricomycetidae</taxon>
        <taxon>Agaricales</taxon>
        <taxon>Marasmiineae</taxon>
        <taxon>Marasmiaceae</taxon>
        <taxon>Marasmius</taxon>
    </lineage>
</organism>
<comment type="similarity">
    <text evidence="1">Belongs to the type-B carboxylesterase/lipase family.</text>
</comment>
<evidence type="ECO:0000313" key="6">
    <source>
        <dbReference type="Proteomes" id="UP001465976"/>
    </source>
</evidence>
<evidence type="ECO:0000256" key="2">
    <source>
        <dbReference type="ARBA" id="ARBA00022801"/>
    </source>
</evidence>
<evidence type="ECO:0000256" key="3">
    <source>
        <dbReference type="SAM" id="SignalP"/>
    </source>
</evidence>
<sequence length="585" mass="65361">MPPLRNLSLLLLVFSPYVYAAKCPLAKPPTIKDTKSNITYHGVISKQGDIEHFYDIPYGQARRFSNPEPYRFAQGIKQYNATKPGPICPQPETPLFGFMEPTPIKRQSEDCLRLRIARPARKEKEKLPVMVFIHGGGNINGHIYDRTYNPEGLIRQSVANGKPVMYVAMNYRLSIFGFPVTDVLRRTNSLNLALKDQRLALEWVKEHIAYFGGDPERVTLFGQNTGALSVTHQIIAYGGTKPVPFQAAIMESSALEPTSGSEITAEAFSGVAQLAGCSHRSPEAVECLRALSFPRLMNLTIQQHDSTASQNDGDTYLPTAQGPGAFVPDIGSELVRQGKFAKMPIVIGWTEDDASMFVHPSIKTPEDTKDFLYTDLLGGVRNDTLEELLSLYPISEFSARGNEELSAEFYRASQVFRDIFLVCPPFYFGWAMAQKYRASNSSSAPPVYYYHHNQTVFGAYLASEYPDYGAGLGVVYTSELPYVFGDLENWNATKQVHPTAVDLELARRQSRAWSGFASGVRPWERAYSKETGKGMMNAKLYVFGGPDGGISALDGEEAKKAVRRQRLRERCEFSNRKDVIEQLKY</sequence>
<dbReference type="SUPFAM" id="SSF53474">
    <property type="entry name" value="alpha/beta-Hydrolases"/>
    <property type="match status" value="1"/>
</dbReference>
<evidence type="ECO:0000256" key="1">
    <source>
        <dbReference type="ARBA" id="ARBA00005964"/>
    </source>
</evidence>
<feature type="domain" description="Carboxylesterase type B" evidence="4">
    <location>
        <begin position="47"/>
        <end position="522"/>
    </location>
</feature>
<comment type="caution">
    <text evidence="5">The sequence shown here is derived from an EMBL/GenBank/DDBJ whole genome shotgun (WGS) entry which is preliminary data.</text>
</comment>
<feature type="chain" id="PRO_5047168485" description="Carboxylesterase type B domain-containing protein" evidence="3">
    <location>
        <begin position="21"/>
        <end position="585"/>
    </location>
</feature>
<keyword evidence="3" id="KW-0732">Signal</keyword>
<proteinExistence type="inferred from homology"/>
<accession>A0ABR3FN12</accession>
<dbReference type="PANTHER" id="PTHR43918:SF4">
    <property type="entry name" value="CARBOXYLIC ESTER HYDROLASE"/>
    <property type="match status" value="1"/>
</dbReference>
<dbReference type="Proteomes" id="UP001465976">
    <property type="component" value="Unassembled WGS sequence"/>
</dbReference>
<dbReference type="Pfam" id="PF00135">
    <property type="entry name" value="COesterase"/>
    <property type="match status" value="1"/>
</dbReference>
<gene>
    <name evidence="5" type="ORF">V5O48_005419</name>
</gene>